<reference evidence="1 2" key="1">
    <citation type="submission" date="2017-09" db="EMBL/GenBank/DDBJ databases">
        <title>Depth-based differentiation of microbial function through sediment-hosted aquifers and enrichment of novel symbionts in the deep terrestrial subsurface.</title>
        <authorList>
            <person name="Probst A.J."/>
            <person name="Ladd B."/>
            <person name="Jarett J.K."/>
            <person name="Geller-Mcgrath D.E."/>
            <person name="Sieber C.M."/>
            <person name="Emerson J.B."/>
            <person name="Anantharaman K."/>
            <person name="Thomas B.C."/>
            <person name="Malmstrom R."/>
            <person name="Stieglmeier M."/>
            <person name="Klingl A."/>
            <person name="Woyke T."/>
            <person name="Ryan C.M."/>
            <person name="Banfield J.F."/>
        </authorList>
    </citation>
    <scope>NUCLEOTIDE SEQUENCE [LARGE SCALE GENOMIC DNA]</scope>
    <source>
        <strain evidence="1">CG10_big_fil_rev_8_21_14_0_10_49_38</strain>
    </source>
</reference>
<gene>
    <name evidence="1" type="ORF">COV08_01095</name>
</gene>
<proteinExistence type="predicted"/>
<evidence type="ECO:0000313" key="2">
    <source>
        <dbReference type="Proteomes" id="UP000230431"/>
    </source>
</evidence>
<dbReference type="SUPFAM" id="SSF55154">
    <property type="entry name" value="CYTH-like phosphatases"/>
    <property type="match status" value="1"/>
</dbReference>
<accession>A0A2H0RID9</accession>
<evidence type="ECO:0008006" key="3">
    <source>
        <dbReference type="Google" id="ProtNLM"/>
    </source>
</evidence>
<dbReference type="InterPro" id="IPR033469">
    <property type="entry name" value="CYTH-like_dom_sf"/>
</dbReference>
<dbReference type="AlphaFoldDB" id="A0A2H0RID9"/>
<evidence type="ECO:0000313" key="1">
    <source>
        <dbReference type="EMBL" id="PIR46200.1"/>
    </source>
</evidence>
<name>A0A2H0RID9_9BACT</name>
<dbReference type="Proteomes" id="UP000230431">
    <property type="component" value="Unassembled WGS sequence"/>
</dbReference>
<organism evidence="1 2">
    <name type="scientific">Candidatus Vogelbacteria bacterium CG10_big_fil_rev_8_21_14_0_10_49_38</name>
    <dbReference type="NCBI Taxonomy" id="1975043"/>
    <lineage>
        <taxon>Bacteria</taxon>
        <taxon>Candidatus Vogeliibacteriota</taxon>
    </lineage>
</organism>
<sequence>MDENIEIEIRGPLSKGEFENLVKFFDSSGKKKSEKNRVLIDYSTFLEGGVEHRKKDIRLRVTNGIPEIILKIGEWGGNEQRKELSVFTKQGDFDTLVEIFGELGFGKGMLCVRKSKVYEYKDIEFALVEVPGHSYYYEAEKMASGNENGDELVKGIANVCKELSLDIFDKKQFFEYVEKLNKESNEIFDYKNYTSNYFKNRFELK</sequence>
<dbReference type="Gene3D" id="2.40.320.10">
    <property type="entry name" value="Hypothetical Protein Pfu-838710-001"/>
    <property type="match status" value="1"/>
</dbReference>
<comment type="caution">
    <text evidence="1">The sequence shown here is derived from an EMBL/GenBank/DDBJ whole genome shotgun (WGS) entry which is preliminary data.</text>
</comment>
<dbReference type="EMBL" id="PCYK01000006">
    <property type="protein sequence ID" value="PIR46200.1"/>
    <property type="molecule type" value="Genomic_DNA"/>
</dbReference>
<protein>
    <recommendedName>
        <fullName evidence="3">CYTH domain-containing protein</fullName>
    </recommendedName>
</protein>